<sequence>MIRYDVIIVGAGPAGATAARYLSAAGIRVLLIEKYPVPRSKPCAGGLPFHVDSFMDSEMLLELSKNVVSRVCDRTVFTFRFKRAVELRSPDAEYRMVMRDVFDAFLVRRAVQAGCELLDGLEVKGVSEDRDQVRVTTSKGDFLASYVIGADGPFSIVARSSGLIPDRIFGWAVNAEVKVSDADLDRQASTVSIDFGSVPAGYAWIFPKADHLSCGIGTGLAKLPEMKRVMMNCLDGFKSTRGREGVELRGYPLCSGSMLSLKVNSNRILLAGDAACLTDPLTGEGIYYAMASGEIASRHLVRIISEDTDSMKCLDGYSSELDTVIRDELFHAGKFYGLLRDYPRIVFELGVANPFVSGRFHQIFTGRIKYRDLYQELRGRFGSVFRRFRALYPGGK</sequence>
<gene>
    <name evidence="2" type="ORF">CVV64_00050</name>
</gene>
<evidence type="ECO:0000313" key="3">
    <source>
        <dbReference type="Proteomes" id="UP000233256"/>
    </source>
</evidence>
<dbReference type="NCBIfam" id="TIGR02032">
    <property type="entry name" value="GG-red-SF"/>
    <property type="match status" value="1"/>
</dbReference>
<reference evidence="2 3" key="1">
    <citation type="journal article" date="2017" name="ISME J.">
        <title>Potential for microbial H2 and metal transformations associated with novel bacteria and archaea in deep terrestrial subsurface sediments.</title>
        <authorList>
            <person name="Hernsdorf A.W."/>
            <person name="Amano Y."/>
            <person name="Miyakawa K."/>
            <person name="Ise K."/>
            <person name="Suzuki Y."/>
            <person name="Anantharaman K."/>
            <person name="Probst A."/>
            <person name="Burstein D."/>
            <person name="Thomas B.C."/>
            <person name="Banfield J.F."/>
        </authorList>
    </citation>
    <scope>NUCLEOTIDE SEQUENCE [LARGE SCALE GENOMIC DNA]</scope>
    <source>
        <strain evidence="2">HGW-Wallbacteria-1</strain>
    </source>
</reference>
<feature type="domain" description="FAD-binding" evidence="1">
    <location>
        <begin position="4"/>
        <end position="164"/>
    </location>
</feature>
<dbReference type="PANTHER" id="PTHR42685">
    <property type="entry name" value="GERANYLGERANYL DIPHOSPHATE REDUCTASE"/>
    <property type="match status" value="1"/>
</dbReference>
<organism evidence="2 3">
    <name type="scientific">Candidatus Wallbacteria bacterium HGW-Wallbacteria-1</name>
    <dbReference type="NCBI Taxonomy" id="2013854"/>
    <lineage>
        <taxon>Bacteria</taxon>
        <taxon>Candidatus Walliibacteriota</taxon>
    </lineage>
</organism>
<dbReference type="GO" id="GO:0071949">
    <property type="term" value="F:FAD binding"/>
    <property type="evidence" value="ECO:0007669"/>
    <property type="project" value="InterPro"/>
</dbReference>
<evidence type="ECO:0000259" key="1">
    <source>
        <dbReference type="Pfam" id="PF01494"/>
    </source>
</evidence>
<accession>A0A2N1PU31</accession>
<dbReference type="InterPro" id="IPR036188">
    <property type="entry name" value="FAD/NAD-bd_sf"/>
</dbReference>
<dbReference type="Pfam" id="PF01494">
    <property type="entry name" value="FAD_binding_3"/>
    <property type="match status" value="1"/>
</dbReference>
<dbReference type="AlphaFoldDB" id="A0A2N1PU31"/>
<dbReference type="Proteomes" id="UP000233256">
    <property type="component" value="Unassembled WGS sequence"/>
</dbReference>
<dbReference type="InterPro" id="IPR050407">
    <property type="entry name" value="Geranylgeranyl_reductase"/>
</dbReference>
<comment type="caution">
    <text evidence="2">The sequence shown here is derived from an EMBL/GenBank/DDBJ whole genome shotgun (WGS) entry which is preliminary data.</text>
</comment>
<evidence type="ECO:0000313" key="2">
    <source>
        <dbReference type="EMBL" id="PKK91855.1"/>
    </source>
</evidence>
<dbReference type="InterPro" id="IPR002938">
    <property type="entry name" value="FAD-bd"/>
</dbReference>
<dbReference type="EMBL" id="PGXC01000001">
    <property type="protein sequence ID" value="PKK91855.1"/>
    <property type="molecule type" value="Genomic_DNA"/>
</dbReference>
<dbReference type="GO" id="GO:0016628">
    <property type="term" value="F:oxidoreductase activity, acting on the CH-CH group of donors, NAD or NADP as acceptor"/>
    <property type="evidence" value="ECO:0007669"/>
    <property type="project" value="InterPro"/>
</dbReference>
<protein>
    <recommendedName>
        <fullName evidence="1">FAD-binding domain-containing protein</fullName>
    </recommendedName>
</protein>
<dbReference type="PRINTS" id="PR00420">
    <property type="entry name" value="RNGMNOXGNASE"/>
</dbReference>
<dbReference type="InterPro" id="IPR011777">
    <property type="entry name" value="Geranylgeranyl_Rdtase_fam"/>
</dbReference>
<dbReference type="PANTHER" id="PTHR42685:SF22">
    <property type="entry name" value="CONDITIONED MEDIUM FACTOR RECEPTOR 1"/>
    <property type="match status" value="1"/>
</dbReference>
<proteinExistence type="predicted"/>
<name>A0A2N1PU31_9BACT</name>
<dbReference type="SUPFAM" id="SSF51905">
    <property type="entry name" value="FAD/NAD(P)-binding domain"/>
    <property type="match status" value="1"/>
</dbReference>
<dbReference type="Gene3D" id="3.50.50.60">
    <property type="entry name" value="FAD/NAD(P)-binding domain"/>
    <property type="match status" value="1"/>
</dbReference>